<accession>A0A6J6P8U5</accession>
<feature type="transmembrane region" description="Helical" evidence="2">
    <location>
        <begin position="184"/>
        <end position="202"/>
    </location>
</feature>
<evidence type="ECO:0000256" key="1">
    <source>
        <dbReference type="SAM" id="MobiDB-lite"/>
    </source>
</evidence>
<evidence type="ECO:0000256" key="2">
    <source>
        <dbReference type="SAM" id="Phobius"/>
    </source>
</evidence>
<keyword evidence="2" id="KW-1133">Transmembrane helix</keyword>
<feature type="region of interest" description="Disordered" evidence="1">
    <location>
        <begin position="600"/>
        <end position="629"/>
    </location>
</feature>
<sequence>MSIFPSSRARIAGLVVFAAVPLPYSALGAGRWGVVVAYGAAPWVVHLLRKIALIEPALLARSDADVVDAFDTFNRREELYRVARLALLVGFVAAFEPSFLVVVVISGLLLALATVVARGSARAAVTLFAGAAIAAGVALLINLPWVNSLIGAHGWDAFVGAPSQPSPNVGVATVLRFGVGPSSLGVLAIALWVPALAAPLLASGWRLTWAARGGVLSVGFFVLAVASLHNSLPFRMPEIGMLLAPVAVGLALSAACAVAAFEQDVQGASFGWRQPLGVVAGAAMLIGLVPALAATADGHWSTPSTVLLQPSQQFAHDPIEGDYRTLFVGDTRVMPLAGWRLGESGRSGVSFTVVDDGPLYINERWAGLPAAGERNIASVLQLIADDSTARVGRLLAPYSIRYIVVPVVNGLDSTASNPLPLPAGLIESLTAQLDLRRMYTPPNYIAFENVEWIPTQSVLSPSVAEASKKAGPEVLAKTDTSGSQPVLVGMRGRGPGSGPVTPGVLHVARPFDANWQLRVDGQRIAGRIAFSGTTAFDVGSAGNATLTYSTPTGRHLAVLLQAAAWLALAVAASRIRWDLLRRKRRVAAVSEGPLLSLNDLQPVAPEPSVEAPEADLDVDVDVDVDGATQ</sequence>
<feature type="transmembrane region" description="Helical" evidence="2">
    <location>
        <begin position="124"/>
        <end position="145"/>
    </location>
</feature>
<proteinExistence type="predicted"/>
<evidence type="ECO:0000313" key="3">
    <source>
        <dbReference type="EMBL" id="CAB4692965.1"/>
    </source>
</evidence>
<feature type="transmembrane region" description="Helical" evidence="2">
    <location>
        <begin position="241"/>
        <end position="261"/>
    </location>
</feature>
<feature type="compositionally biased region" description="Acidic residues" evidence="1">
    <location>
        <begin position="612"/>
        <end position="629"/>
    </location>
</feature>
<name>A0A6J6P8U5_9ZZZZ</name>
<protein>
    <submittedName>
        <fullName evidence="3">Unannotated protein</fullName>
    </submittedName>
</protein>
<keyword evidence="2" id="KW-0472">Membrane</keyword>
<dbReference type="AlphaFoldDB" id="A0A6J6P8U5"/>
<keyword evidence="2" id="KW-0812">Transmembrane</keyword>
<feature type="compositionally biased region" description="Low complexity" evidence="1">
    <location>
        <begin position="602"/>
        <end position="611"/>
    </location>
</feature>
<feature type="transmembrane region" description="Helical" evidence="2">
    <location>
        <begin position="209"/>
        <end position="229"/>
    </location>
</feature>
<feature type="transmembrane region" description="Helical" evidence="2">
    <location>
        <begin position="273"/>
        <end position="293"/>
    </location>
</feature>
<reference evidence="3" key="1">
    <citation type="submission" date="2020-05" db="EMBL/GenBank/DDBJ databases">
        <authorList>
            <person name="Chiriac C."/>
            <person name="Salcher M."/>
            <person name="Ghai R."/>
            <person name="Kavagutti S V."/>
        </authorList>
    </citation>
    <scope>NUCLEOTIDE SEQUENCE</scope>
</reference>
<feature type="transmembrane region" description="Helical" evidence="2">
    <location>
        <begin position="85"/>
        <end position="112"/>
    </location>
</feature>
<dbReference type="EMBL" id="CAEZXM010000141">
    <property type="protein sequence ID" value="CAB4692965.1"/>
    <property type="molecule type" value="Genomic_DNA"/>
</dbReference>
<organism evidence="3">
    <name type="scientific">freshwater metagenome</name>
    <dbReference type="NCBI Taxonomy" id="449393"/>
    <lineage>
        <taxon>unclassified sequences</taxon>
        <taxon>metagenomes</taxon>
        <taxon>ecological metagenomes</taxon>
    </lineage>
</organism>
<gene>
    <name evidence="3" type="ORF">UFOPK2366_00859</name>
</gene>